<dbReference type="Pfam" id="PF09148">
    <property type="entry name" value="DUF1934"/>
    <property type="match status" value="1"/>
</dbReference>
<dbReference type="Proteomes" id="UP000658225">
    <property type="component" value="Unassembled WGS sequence"/>
</dbReference>
<dbReference type="RefSeq" id="WP_192599444.1">
    <property type="nucleotide sequence ID" value="NZ_JADBEL010000016.1"/>
</dbReference>
<evidence type="ECO:0000313" key="1">
    <source>
        <dbReference type="EMBL" id="MBE1555754.1"/>
    </source>
</evidence>
<comment type="caution">
    <text evidence="1">The sequence shown here is derived from an EMBL/GenBank/DDBJ whole genome shotgun (WGS) entry which is preliminary data.</text>
</comment>
<sequence length="148" mass="16561">MESQDSERKVNIRLHSSIQHPGQDEEVHELKLLGQLIEKKGKSYLRYEEQQSGNLIRTTVKLDAEDALIMRKGAVNMRLPFVVAAEDRAGSYGNGPASFNLIVKTHRLEHKEEQGGTGGEFKVHYGLHADGSPLGTYKLTITYREGTL</sequence>
<dbReference type="Gene3D" id="2.40.128.20">
    <property type="match status" value="1"/>
</dbReference>
<dbReference type="EMBL" id="JADBEL010000016">
    <property type="protein sequence ID" value="MBE1555754.1"/>
    <property type="molecule type" value="Genomic_DNA"/>
</dbReference>
<dbReference type="InterPro" id="IPR015231">
    <property type="entry name" value="DUF1934"/>
</dbReference>
<dbReference type="SUPFAM" id="SSF50814">
    <property type="entry name" value="Lipocalins"/>
    <property type="match status" value="1"/>
</dbReference>
<reference evidence="1" key="1">
    <citation type="submission" date="2020-10" db="EMBL/GenBank/DDBJ databases">
        <title>Genomic Encyclopedia of Type Strains, Phase IV (KMG-IV): sequencing the most valuable type-strain genomes for metagenomic binning, comparative biology and taxonomic classification.</title>
        <authorList>
            <person name="Goeker M."/>
        </authorList>
    </citation>
    <scope>NUCLEOTIDE SEQUENCE</scope>
    <source>
        <strain evidence="1">DSM 13886</strain>
    </source>
</reference>
<protein>
    <submittedName>
        <fullName evidence="1">Uncharacterized beta-barrel protein YwiB (DUF1934 family)</fullName>
    </submittedName>
</protein>
<proteinExistence type="predicted"/>
<evidence type="ECO:0000313" key="2">
    <source>
        <dbReference type="Proteomes" id="UP000658225"/>
    </source>
</evidence>
<organism evidence="1 2">
    <name type="scientific">Sporosarcina limicola</name>
    <dbReference type="NCBI Taxonomy" id="34101"/>
    <lineage>
        <taxon>Bacteria</taxon>
        <taxon>Bacillati</taxon>
        <taxon>Bacillota</taxon>
        <taxon>Bacilli</taxon>
        <taxon>Bacillales</taxon>
        <taxon>Caryophanaceae</taxon>
        <taxon>Sporosarcina</taxon>
    </lineage>
</organism>
<dbReference type="AlphaFoldDB" id="A0A927MJA8"/>
<gene>
    <name evidence="1" type="ORF">H4683_002874</name>
</gene>
<keyword evidence="2" id="KW-1185">Reference proteome</keyword>
<accession>A0A927MJA8</accession>
<name>A0A927MJA8_9BACL</name>
<dbReference type="InterPro" id="IPR012674">
    <property type="entry name" value="Calycin"/>
</dbReference>